<reference evidence="1" key="1">
    <citation type="submission" date="2019-08" db="EMBL/GenBank/DDBJ databases">
        <authorList>
            <person name="Kucharzyk K."/>
            <person name="Murdoch R.W."/>
            <person name="Higgins S."/>
            <person name="Loffler F."/>
        </authorList>
    </citation>
    <scope>NUCLEOTIDE SEQUENCE</scope>
</reference>
<protein>
    <submittedName>
        <fullName evidence="1">Uncharacterized protein</fullName>
    </submittedName>
</protein>
<evidence type="ECO:0000313" key="1">
    <source>
        <dbReference type="EMBL" id="MPN25763.1"/>
    </source>
</evidence>
<gene>
    <name evidence="1" type="ORF">SDC9_173178</name>
</gene>
<accession>A0A645GQ18</accession>
<dbReference type="AlphaFoldDB" id="A0A645GQ18"/>
<name>A0A645GQ18_9ZZZZ</name>
<organism evidence="1">
    <name type="scientific">bioreactor metagenome</name>
    <dbReference type="NCBI Taxonomy" id="1076179"/>
    <lineage>
        <taxon>unclassified sequences</taxon>
        <taxon>metagenomes</taxon>
        <taxon>ecological metagenomes</taxon>
    </lineage>
</organism>
<proteinExistence type="predicted"/>
<dbReference type="EMBL" id="VSSQ01075050">
    <property type="protein sequence ID" value="MPN25763.1"/>
    <property type="molecule type" value="Genomic_DNA"/>
</dbReference>
<sequence length="107" mass="11396">MKEKFTADVKKFFTGIVDGVKKALNINSPAKVMIPIGASTVEGFLKGIQQSASAMTNQVNGSFRTLALAGGAAGYGALNEFYTFYDKVNIGGQTGGRIGQSVKTRRW</sequence>
<comment type="caution">
    <text evidence="1">The sequence shown here is derived from an EMBL/GenBank/DDBJ whole genome shotgun (WGS) entry which is preliminary data.</text>
</comment>